<accession>A0A1M6NT75</accession>
<evidence type="ECO:0000256" key="8">
    <source>
        <dbReference type="SAM" id="Coils"/>
    </source>
</evidence>
<evidence type="ECO:0000256" key="1">
    <source>
        <dbReference type="ARBA" id="ARBA00001165"/>
    </source>
</evidence>
<dbReference type="EMBL" id="FRAG01000019">
    <property type="protein sequence ID" value="SHJ98953.1"/>
    <property type="molecule type" value="Genomic_DNA"/>
</dbReference>
<evidence type="ECO:0000313" key="10">
    <source>
        <dbReference type="Proteomes" id="UP000184465"/>
    </source>
</evidence>
<comment type="pathway">
    <text evidence="2 7">Carbohydrate metabolism; pentose and glucuronate interconversion.</text>
</comment>
<evidence type="ECO:0000256" key="3">
    <source>
        <dbReference type="ARBA" id="ARBA00008397"/>
    </source>
</evidence>
<evidence type="ECO:0000256" key="2">
    <source>
        <dbReference type="ARBA" id="ARBA00004892"/>
    </source>
</evidence>
<dbReference type="Gene3D" id="1.10.2020.10">
    <property type="entry name" value="uronate isomerase, domain 2, chain A"/>
    <property type="match status" value="1"/>
</dbReference>
<evidence type="ECO:0000313" key="9">
    <source>
        <dbReference type="EMBL" id="SHJ98953.1"/>
    </source>
</evidence>
<dbReference type="OrthoDB" id="9766564at2"/>
<evidence type="ECO:0000256" key="5">
    <source>
        <dbReference type="ARBA" id="ARBA00020555"/>
    </source>
</evidence>
<reference evidence="10" key="1">
    <citation type="submission" date="2016-11" db="EMBL/GenBank/DDBJ databases">
        <authorList>
            <person name="Varghese N."/>
            <person name="Submissions S."/>
        </authorList>
    </citation>
    <scope>NUCLEOTIDE SEQUENCE [LARGE SCALE GENOMIC DNA]</scope>
    <source>
        <strain evidence="10">DSM 15212 / CIP 107654 / DViRD3</strain>
    </source>
</reference>
<dbReference type="Pfam" id="PF02614">
    <property type="entry name" value="UxaC"/>
    <property type="match status" value="1"/>
</dbReference>
<protein>
    <recommendedName>
        <fullName evidence="5 7">Uronate isomerase</fullName>
        <ecNumber evidence="4 7">5.3.1.12</ecNumber>
    </recommendedName>
    <alternativeName>
        <fullName evidence="7">Glucuronate isomerase</fullName>
    </alternativeName>
    <alternativeName>
        <fullName evidence="7">Uronic isomerase</fullName>
    </alternativeName>
</protein>
<dbReference type="HAMAP" id="MF_00675">
    <property type="entry name" value="UxaC"/>
    <property type="match status" value="1"/>
</dbReference>
<dbReference type="SUPFAM" id="SSF51556">
    <property type="entry name" value="Metallo-dependent hydrolases"/>
    <property type="match status" value="1"/>
</dbReference>
<dbReference type="PANTHER" id="PTHR30068">
    <property type="entry name" value="URONATE ISOMERASE"/>
    <property type="match status" value="1"/>
</dbReference>
<feature type="coiled-coil region" evidence="8">
    <location>
        <begin position="204"/>
        <end position="231"/>
    </location>
</feature>
<dbReference type="Gene3D" id="3.20.20.140">
    <property type="entry name" value="Metal-dependent hydrolases"/>
    <property type="match status" value="1"/>
</dbReference>
<dbReference type="GO" id="GO:0019698">
    <property type="term" value="P:D-galacturonate catabolic process"/>
    <property type="evidence" value="ECO:0007669"/>
    <property type="project" value="TreeGrafter"/>
</dbReference>
<dbReference type="EC" id="5.3.1.12" evidence="4 7"/>
<comment type="similarity">
    <text evidence="3 7">Belongs to the metallo-dependent hydrolases superfamily. Uronate isomerase family.</text>
</comment>
<dbReference type="PANTHER" id="PTHR30068:SF4">
    <property type="entry name" value="URONATE ISOMERASE"/>
    <property type="match status" value="1"/>
</dbReference>
<proteinExistence type="inferred from homology"/>
<evidence type="ECO:0000256" key="4">
    <source>
        <dbReference type="ARBA" id="ARBA00012546"/>
    </source>
</evidence>
<keyword evidence="10" id="KW-1185">Reference proteome</keyword>
<evidence type="ECO:0000256" key="6">
    <source>
        <dbReference type="ARBA" id="ARBA00023235"/>
    </source>
</evidence>
<dbReference type="InterPro" id="IPR003766">
    <property type="entry name" value="Uronate_isomerase"/>
</dbReference>
<dbReference type="Proteomes" id="UP000184465">
    <property type="component" value="Unassembled WGS sequence"/>
</dbReference>
<dbReference type="GO" id="GO:0042840">
    <property type="term" value="P:D-glucuronate catabolic process"/>
    <property type="evidence" value="ECO:0007669"/>
    <property type="project" value="TreeGrafter"/>
</dbReference>
<organism evidence="9 10">
    <name type="scientific">Paramaledivibacter caminithermalis (strain DSM 15212 / CIP 107654 / DViRD3)</name>
    <name type="common">Clostridium caminithermale</name>
    <dbReference type="NCBI Taxonomy" id="1121301"/>
    <lineage>
        <taxon>Bacteria</taxon>
        <taxon>Bacillati</taxon>
        <taxon>Bacillota</taxon>
        <taxon>Clostridia</taxon>
        <taxon>Peptostreptococcales</taxon>
        <taxon>Caminicellaceae</taxon>
        <taxon>Paramaledivibacter</taxon>
    </lineage>
</organism>
<name>A0A1M6NT75_PARC5</name>
<keyword evidence="6 7" id="KW-0413">Isomerase</keyword>
<gene>
    <name evidence="7" type="primary">uxaC</name>
    <name evidence="9" type="ORF">SAMN02745912_01854</name>
</gene>
<dbReference type="InterPro" id="IPR032466">
    <property type="entry name" value="Metal_Hydrolase"/>
</dbReference>
<sequence>MKKFMDENFLLINDAAVKLYHDYAKNMPIYDYHCHLKPEEIWEDKVYKNITEVWLYGDHYKWRAMRSNGIDEKYITGDASDYDKFMAWAKTIPYCIGNPLYHWTHLELQRYFGIYEILNEDTAKSIWNRCNEMLNSKDFTARALMKKFNVKLVGTTDDPTESLEYHKKIREEGKLDAKVVPSFRPDKGIDINKEGFVDWINKLSEVTNRSIEDYEDLLEALKERIEFFHEQGCRISDHALDYVPYKEAEIEEVRKIFEKAMNMEDISLEEEEKYKTFTLAYMARIYSQKNWTMQLHIGAMRNNNTTMYKLLGADTGFDSINDYEIAVSLSRFLDLLDKEKKLPKTILYTLNPKDNYVLGTMLGNFQGDGIPGKIQFGSGWWFNDQKDGMIKQMTDLANLGLLSRFVGMLTDSRSFLSYTRHEYFRRILCNLIGEWVENGEAPNDMKLLGSMVQNICYNNAKDYFGIDI</sequence>
<keyword evidence="8" id="KW-0175">Coiled coil</keyword>
<dbReference type="UniPathway" id="UPA00246"/>
<comment type="catalytic activity">
    <reaction evidence="7">
        <text>aldehydo-D-galacturonate = keto-D-tagaturonate</text>
        <dbReference type="Rhea" id="RHEA:27702"/>
        <dbReference type="ChEBI" id="CHEBI:12952"/>
        <dbReference type="ChEBI" id="CHEBI:17886"/>
    </reaction>
</comment>
<evidence type="ECO:0000256" key="7">
    <source>
        <dbReference type="HAMAP-Rule" id="MF_00675"/>
    </source>
</evidence>
<dbReference type="GO" id="GO:0008880">
    <property type="term" value="F:glucuronate isomerase activity"/>
    <property type="evidence" value="ECO:0007669"/>
    <property type="project" value="UniProtKB-UniRule"/>
</dbReference>
<dbReference type="NCBIfam" id="NF002794">
    <property type="entry name" value="PRK02925.1"/>
    <property type="match status" value="1"/>
</dbReference>
<dbReference type="AlphaFoldDB" id="A0A1M6NT75"/>
<comment type="catalytic activity">
    <reaction evidence="1 7">
        <text>D-glucuronate = D-fructuronate</text>
        <dbReference type="Rhea" id="RHEA:13049"/>
        <dbReference type="ChEBI" id="CHEBI:58720"/>
        <dbReference type="ChEBI" id="CHEBI:59863"/>
        <dbReference type="EC" id="5.3.1.12"/>
    </reaction>
</comment>
<dbReference type="STRING" id="1121301.SAMN02745912_01854"/>